<protein>
    <submittedName>
        <fullName evidence="5">N-acetyltransferase</fullName>
    </submittedName>
</protein>
<dbReference type="PANTHER" id="PTHR43300">
    <property type="entry name" value="ACETYLTRANSFERASE"/>
    <property type="match status" value="1"/>
</dbReference>
<keyword evidence="3" id="KW-0677">Repeat</keyword>
<dbReference type="GO" id="GO:0016746">
    <property type="term" value="F:acyltransferase activity"/>
    <property type="evidence" value="ECO:0007669"/>
    <property type="project" value="UniProtKB-KW"/>
</dbReference>
<proteinExistence type="inferred from homology"/>
<dbReference type="PROSITE" id="PS00101">
    <property type="entry name" value="HEXAPEP_TRANSFERASES"/>
    <property type="match status" value="1"/>
</dbReference>
<evidence type="ECO:0000256" key="2">
    <source>
        <dbReference type="ARBA" id="ARBA00022679"/>
    </source>
</evidence>
<keyword evidence="6" id="KW-1185">Reference proteome</keyword>
<evidence type="ECO:0000313" key="5">
    <source>
        <dbReference type="EMBL" id="BBP43097.1"/>
    </source>
</evidence>
<dbReference type="InterPro" id="IPR018357">
    <property type="entry name" value="Hexapep_transf_CS"/>
</dbReference>
<dbReference type="CDD" id="cd03358">
    <property type="entry name" value="LbH_WxcM_N_like"/>
    <property type="match status" value="1"/>
</dbReference>
<dbReference type="EMBL" id="AP021888">
    <property type="protein sequence ID" value="BBP43097.1"/>
    <property type="molecule type" value="Genomic_DNA"/>
</dbReference>
<dbReference type="Gene3D" id="2.160.10.10">
    <property type="entry name" value="Hexapeptide repeat proteins"/>
    <property type="match status" value="1"/>
</dbReference>
<reference evidence="6" key="1">
    <citation type="submission" date="2019-11" db="EMBL/GenBank/DDBJ databases">
        <title>Isolation and characterization of two novel species in the genus Thiomicrorhabdus.</title>
        <authorList>
            <person name="Mochizuki J."/>
            <person name="Kojima H."/>
            <person name="Fukui M."/>
        </authorList>
    </citation>
    <scope>NUCLEOTIDE SEQUENCE [LARGE SCALE GENOMIC DNA]</scope>
    <source>
        <strain evidence="6">AkT22</strain>
    </source>
</reference>
<dbReference type="KEGG" id="tzo:THMIRHAT_08430"/>
<dbReference type="Proteomes" id="UP000501466">
    <property type="component" value="Chromosome"/>
</dbReference>
<accession>A0A6F8PM27</accession>
<comment type="similarity">
    <text evidence="1">Belongs to the transferase hexapeptide repeat family.</text>
</comment>
<keyword evidence="4" id="KW-0012">Acyltransferase</keyword>
<dbReference type="PANTHER" id="PTHR43300:SF4">
    <property type="entry name" value="ACYL-[ACYL-CARRIER-PROTEIN]--UDP-N-ACETYLGLUCOSAMINE O-ACYLTRANSFERASE"/>
    <property type="match status" value="1"/>
</dbReference>
<evidence type="ECO:0000256" key="4">
    <source>
        <dbReference type="ARBA" id="ARBA00023315"/>
    </source>
</evidence>
<dbReference type="InterPro" id="IPR011004">
    <property type="entry name" value="Trimer_LpxA-like_sf"/>
</dbReference>
<evidence type="ECO:0000256" key="1">
    <source>
        <dbReference type="ARBA" id="ARBA00007274"/>
    </source>
</evidence>
<name>A0A6F8PM27_9GAMM</name>
<dbReference type="InterPro" id="IPR001451">
    <property type="entry name" value="Hexapep"/>
</dbReference>
<sequence length="192" mass="20968">MIKYKIHPLADVQTNKIGEGTTIWQFSVVLKQAQIGANCNINALTLIENDVIIGDNVTVKSGVQIWDGLRIENNVFIGPNVTFTNDFTPRSKQRPAEFLKTIIKHQASIGASATIIGGLTIGAYAMIGAGSVVTKDVPNYALVYGNPAKQHGWVCECGTKLNKLTCLSCNKVYTMINNALTEQNRTEQNSRK</sequence>
<gene>
    <name evidence="5" type="ORF">THMIRHAT_08430</name>
</gene>
<dbReference type="InterPro" id="IPR050179">
    <property type="entry name" value="Trans_hexapeptide_repeat"/>
</dbReference>
<evidence type="ECO:0000313" key="6">
    <source>
        <dbReference type="Proteomes" id="UP000501466"/>
    </source>
</evidence>
<dbReference type="Pfam" id="PF00132">
    <property type="entry name" value="Hexapep"/>
    <property type="match status" value="2"/>
</dbReference>
<keyword evidence="2 5" id="KW-0808">Transferase</keyword>
<dbReference type="SUPFAM" id="SSF51161">
    <property type="entry name" value="Trimeric LpxA-like enzymes"/>
    <property type="match status" value="1"/>
</dbReference>
<evidence type="ECO:0000256" key="3">
    <source>
        <dbReference type="ARBA" id="ARBA00022737"/>
    </source>
</evidence>
<dbReference type="AlphaFoldDB" id="A0A6F8PM27"/>
<organism evidence="5 6">
    <name type="scientific">Thiosulfativibrio zosterae</name>
    <dbReference type="NCBI Taxonomy" id="2675053"/>
    <lineage>
        <taxon>Bacteria</taxon>
        <taxon>Pseudomonadati</taxon>
        <taxon>Pseudomonadota</taxon>
        <taxon>Gammaproteobacteria</taxon>
        <taxon>Thiotrichales</taxon>
        <taxon>Piscirickettsiaceae</taxon>
        <taxon>Thiosulfativibrio</taxon>
    </lineage>
</organism>
<dbReference type="RefSeq" id="WP_173290929.1">
    <property type="nucleotide sequence ID" value="NZ_AP021888.1"/>
</dbReference>